<dbReference type="NCBIfam" id="TIGR01439">
    <property type="entry name" value="lp_hng_hel_AbrB"/>
    <property type="match status" value="1"/>
</dbReference>
<dbReference type="InterPro" id="IPR052731">
    <property type="entry name" value="B_subtilis_Trans_State_Reg"/>
</dbReference>
<dbReference type="PROSITE" id="PS51740">
    <property type="entry name" value="SPOVT_ABRB"/>
    <property type="match status" value="1"/>
</dbReference>
<dbReference type="EMBL" id="JBBMFF010000222">
    <property type="protein sequence ID" value="MEQ2511253.1"/>
    <property type="molecule type" value="Genomic_DNA"/>
</dbReference>
<keyword evidence="4" id="KW-1185">Reference proteome</keyword>
<name>A0ABV1G759_9FIRM</name>
<dbReference type="Proteomes" id="UP001491552">
    <property type="component" value="Unassembled WGS sequence"/>
</dbReference>
<evidence type="ECO:0000313" key="3">
    <source>
        <dbReference type="EMBL" id="MEQ2511253.1"/>
    </source>
</evidence>
<dbReference type="PANTHER" id="PTHR36432">
    <property type="match status" value="1"/>
</dbReference>
<gene>
    <name evidence="3" type="ORF">WMO66_08345</name>
</gene>
<dbReference type="Pfam" id="PF04014">
    <property type="entry name" value="MazE_antitoxin"/>
    <property type="match status" value="1"/>
</dbReference>
<dbReference type="Pfam" id="PF15714">
    <property type="entry name" value="SpoVT_C"/>
    <property type="match status" value="1"/>
</dbReference>
<dbReference type="InterPro" id="IPR029016">
    <property type="entry name" value="GAF-like_dom_sf"/>
</dbReference>
<keyword evidence="1" id="KW-0238">DNA-binding</keyword>
<dbReference type="InterPro" id="IPR007159">
    <property type="entry name" value="SpoVT-AbrB_dom"/>
</dbReference>
<protein>
    <submittedName>
        <fullName evidence="3">Stage V sporulation T C-terminal domain-containing protein</fullName>
    </submittedName>
</protein>
<comment type="caution">
    <text evidence="3">The sequence shown here is derived from an EMBL/GenBank/DDBJ whole genome shotgun (WGS) entry which is preliminary data.</text>
</comment>
<evidence type="ECO:0000259" key="2">
    <source>
        <dbReference type="PROSITE" id="PS51740"/>
    </source>
</evidence>
<organism evidence="3 4">
    <name type="scientific">Faecousia intestinalis</name>
    <dbReference type="NCBI Taxonomy" id="3133167"/>
    <lineage>
        <taxon>Bacteria</taxon>
        <taxon>Bacillati</taxon>
        <taxon>Bacillota</taxon>
        <taxon>Clostridia</taxon>
        <taxon>Eubacteriales</taxon>
        <taxon>Oscillospiraceae</taxon>
        <taxon>Faecousia</taxon>
    </lineage>
</organism>
<dbReference type="Gene3D" id="2.10.260.10">
    <property type="match status" value="1"/>
</dbReference>
<dbReference type="SMART" id="SM00966">
    <property type="entry name" value="SpoVT_AbrB"/>
    <property type="match status" value="1"/>
</dbReference>
<dbReference type="PANTHER" id="PTHR36432:SF1">
    <property type="entry name" value="STAGE V SPORULATION PROTEIN T"/>
    <property type="match status" value="1"/>
</dbReference>
<evidence type="ECO:0000313" key="4">
    <source>
        <dbReference type="Proteomes" id="UP001491552"/>
    </source>
</evidence>
<feature type="domain" description="SpoVT-AbrB" evidence="2">
    <location>
        <begin position="5"/>
        <end position="51"/>
    </location>
</feature>
<dbReference type="Gene3D" id="3.30.450.40">
    <property type="match status" value="1"/>
</dbReference>
<evidence type="ECO:0000256" key="1">
    <source>
        <dbReference type="PROSITE-ProRule" id="PRU01076"/>
    </source>
</evidence>
<dbReference type="InterPro" id="IPR037914">
    <property type="entry name" value="SpoVT-AbrB_sf"/>
</dbReference>
<proteinExistence type="predicted"/>
<sequence>MKATGIVRRIDDLGRIVIPKEIRRTLRIREGDPLEIYTEKDGEVIFKKYSPMGDLQAVAAQLCESIGKNTGHIAAVADRDSIIAVAGAPKRELLEKRNSAELEQLMEQRRSYRYHGGESRLRAAESVERYHLGVAAPIVAEGDLMGCVMLLMGEHDAAPTESEQTLAQTFAGFLGKQMES</sequence>
<reference evidence="3 4" key="1">
    <citation type="submission" date="2024-03" db="EMBL/GenBank/DDBJ databases">
        <title>Human intestinal bacterial collection.</title>
        <authorList>
            <person name="Pauvert C."/>
            <person name="Hitch T.C.A."/>
            <person name="Clavel T."/>
        </authorList>
    </citation>
    <scope>NUCLEOTIDE SEQUENCE [LARGE SCALE GENOMIC DNA]</scope>
    <source>
        <strain evidence="3 4">CLA-AA-H192</strain>
    </source>
</reference>
<accession>A0ABV1G759</accession>
<dbReference type="RefSeq" id="WP_349135962.1">
    <property type="nucleotide sequence ID" value="NZ_JBBMFF010000222.1"/>
</dbReference>
<dbReference type="SUPFAM" id="SSF89447">
    <property type="entry name" value="AbrB/MazE/MraZ-like"/>
    <property type="match status" value="1"/>
</dbReference>